<dbReference type="Pfam" id="PF14905">
    <property type="entry name" value="OMP_b-brl_3"/>
    <property type="match status" value="1"/>
</dbReference>
<comment type="caution">
    <text evidence="3">The sequence shown here is derived from an EMBL/GenBank/DDBJ whole genome shotgun (WGS) entry which is preliminary data.</text>
</comment>
<feature type="region of interest" description="Disordered" evidence="1">
    <location>
        <begin position="731"/>
        <end position="775"/>
    </location>
</feature>
<proteinExistence type="predicted"/>
<evidence type="ECO:0000313" key="4">
    <source>
        <dbReference type="Proteomes" id="UP001202248"/>
    </source>
</evidence>
<reference evidence="3 4" key="1">
    <citation type="submission" date="2022-02" db="EMBL/GenBank/DDBJ databases">
        <authorList>
            <person name="Min J."/>
        </authorList>
    </citation>
    <scope>NUCLEOTIDE SEQUENCE [LARGE SCALE GENOMIC DNA]</scope>
    <source>
        <strain evidence="3 4">GR10-1</strain>
    </source>
</reference>
<dbReference type="SUPFAM" id="SSF56935">
    <property type="entry name" value="Porins"/>
    <property type="match status" value="1"/>
</dbReference>
<evidence type="ECO:0000313" key="3">
    <source>
        <dbReference type="EMBL" id="MCH5600430.1"/>
    </source>
</evidence>
<sequence>MYREEDYSKENLDDNPADSLLTMNIKLKEDKKFGYFGKVGAGIGTDDRYEVDGAGLTYNKKMRTGVAFSTNNINKSASLQEMLRQSSYRNYNPNNRYVADLGTEGINRILFGGGFMQYDFSETDNSRLNNQIRANYEFRNTNNFLTSATDSRRSGDGEVYLENADRESRATTNAHSAGINYNKRDQDKDFSINANFNASDNNRISNNVTNTADEGGNLLSTSSKSTESKGNSNGLVFSTSFRNKDDDDRNLKSFSLSYNLSYGENESESRSITDFISLRDASQNKYFNRQNNTNSNNFNNSLNVNYNALKRLLFGNFNLWDVNLVATNNVSFSNSDADNRVSDYDSLTGAYMINDSLTNTHRVTRIVDRPSLRLSKNFSRRLSDRFNRYININANVQGQFLNEKNESNFSYRNLDRSYTFFTPSASVSYNYQRYNKYTIEMSLSGNSSPSIPTIDQIRPIVDTSANVYNISLGNPNLQPYVTNALSFNFNYRREESSKKTDYNVNLSGSVSDINDAIVDSSIFDKENARRTIYLINMDGRRVYSANFRLGTSFKMKNNKVLQFNYGLSYSNTTSPNFIDGLYSVARANNINNNLNVFYTLGDIGTVQVSQGIQSGVTKQTSENLGSFRAVNYITQGNLNINPLKNLTISNTVNYVTNNTTGQASTLWNAFASYRFLDSKQAEVKLSAMDILKQNKNIVTNASLNNLSTTVSNGLQQFFMVTLSYYPRKFGGSSRIRSSESRSESRSERRSDNGGERRSERRSQSSGSRGGGMRGR</sequence>
<feature type="domain" description="Outer membrane protein beta-barrel" evidence="2">
    <location>
        <begin position="252"/>
        <end position="724"/>
    </location>
</feature>
<name>A0ABS9SPX7_9BACT</name>
<dbReference type="EMBL" id="JAKWBL010000004">
    <property type="protein sequence ID" value="MCH5600430.1"/>
    <property type="molecule type" value="Genomic_DNA"/>
</dbReference>
<feature type="region of interest" description="Disordered" evidence="1">
    <location>
        <begin position="205"/>
        <end position="239"/>
    </location>
</feature>
<organism evidence="3 4">
    <name type="scientific">Niabella ginsengisoli</name>
    <dbReference type="NCBI Taxonomy" id="522298"/>
    <lineage>
        <taxon>Bacteria</taxon>
        <taxon>Pseudomonadati</taxon>
        <taxon>Bacteroidota</taxon>
        <taxon>Chitinophagia</taxon>
        <taxon>Chitinophagales</taxon>
        <taxon>Chitinophagaceae</taxon>
        <taxon>Niabella</taxon>
    </lineage>
</organism>
<feature type="compositionally biased region" description="Low complexity" evidence="1">
    <location>
        <begin position="218"/>
        <end position="234"/>
    </location>
</feature>
<dbReference type="RefSeq" id="WP_240832585.1">
    <property type="nucleotide sequence ID" value="NZ_JAKWBL010000004.1"/>
</dbReference>
<keyword evidence="4" id="KW-1185">Reference proteome</keyword>
<dbReference type="Proteomes" id="UP001202248">
    <property type="component" value="Unassembled WGS sequence"/>
</dbReference>
<gene>
    <name evidence="3" type="ORF">MKP09_22185</name>
</gene>
<evidence type="ECO:0000256" key="1">
    <source>
        <dbReference type="SAM" id="MobiDB-lite"/>
    </source>
</evidence>
<dbReference type="InterPro" id="IPR041700">
    <property type="entry name" value="OMP_b-brl_3"/>
</dbReference>
<accession>A0ABS9SPX7</accession>
<feature type="compositionally biased region" description="Basic and acidic residues" evidence="1">
    <location>
        <begin position="736"/>
        <end position="762"/>
    </location>
</feature>
<protein>
    <submittedName>
        <fullName evidence="3">Outer membrane beta-barrel family protein</fullName>
    </submittedName>
</protein>
<evidence type="ECO:0000259" key="2">
    <source>
        <dbReference type="Pfam" id="PF14905"/>
    </source>
</evidence>